<dbReference type="RefSeq" id="WP_045751533.1">
    <property type="nucleotide sequence ID" value="NZ_LN794158.1"/>
</dbReference>
<protein>
    <recommendedName>
        <fullName evidence="1">BLUF domain-containing protein</fullName>
    </recommendedName>
</protein>
<dbReference type="SUPFAM" id="SSF54975">
    <property type="entry name" value="Acylphosphatase/BLUF domain-like"/>
    <property type="match status" value="1"/>
</dbReference>
<evidence type="ECO:0000313" key="2">
    <source>
        <dbReference type="EMBL" id="CEN56440.1"/>
    </source>
</evidence>
<dbReference type="AlphaFoldDB" id="A0A0B7IW34"/>
<dbReference type="EMBL" id="LN794158">
    <property type="protein sequence ID" value="CEN56440.1"/>
    <property type="molecule type" value="Genomic_DNA"/>
</dbReference>
<dbReference type="KEGG" id="mbac:BN1209_1401"/>
<dbReference type="Gene3D" id="3.30.70.100">
    <property type="match status" value="1"/>
</dbReference>
<dbReference type="InterPro" id="IPR036046">
    <property type="entry name" value="Acylphosphatase-like_dom_sf"/>
</dbReference>
<sequence length="167" mass="19223">MQAVGTTSQDKCHLNWAIQHFIVWSIQIHTDHAPFLQLIYTSTPDSALSEDSLIEILKDAQIYNINHGISGFLVSTNDQLIQLIEGKKEDVTQLFDIISNDRRHHDIVVAYEAYSQNRCMPFLGMGLCFNYLVHHLDHRFYFTKNQAKDFNGLIEGSIGRFFKAYLS</sequence>
<dbReference type="GO" id="GO:0071949">
    <property type="term" value="F:FAD binding"/>
    <property type="evidence" value="ECO:0007669"/>
    <property type="project" value="InterPro"/>
</dbReference>
<dbReference type="STRING" id="1581680.BN1209_1401"/>
<keyword evidence="3" id="KW-1185">Reference proteome</keyword>
<accession>A0A0B7IW34</accession>
<reference evidence="3" key="1">
    <citation type="submission" date="2014-12" db="EMBL/GenBank/DDBJ databases">
        <authorList>
            <person name="Salcher M.M."/>
        </authorList>
    </citation>
    <scope>NUCLEOTIDE SEQUENCE [LARGE SCALE GENOMIC DNA]</scope>
    <source>
        <strain evidence="3">MMS-10A-171</strain>
    </source>
</reference>
<dbReference type="Pfam" id="PF04940">
    <property type="entry name" value="BLUF"/>
    <property type="match status" value="1"/>
</dbReference>
<organism evidence="2 3">
    <name type="scientific">Candidatus Methylopumilus turicensis</name>
    <dbReference type="NCBI Taxonomy" id="1581680"/>
    <lineage>
        <taxon>Bacteria</taxon>
        <taxon>Pseudomonadati</taxon>
        <taxon>Pseudomonadota</taxon>
        <taxon>Betaproteobacteria</taxon>
        <taxon>Nitrosomonadales</taxon>
        <taxon>Methylophilaceae</taxon>
        <taxon>Candidatus Methylopumilus</taxon>
    </lineage>
</organism>
<feature type="domain" description="BLUF" evidence="1">
    <location>
        <begin position="35"/>
        <end position="126"/>
    </location>
</feature>
<dbReference type="SMART" id="SM01034">
    <property type="entry name" value="BLUF"/>
    <property type="match status" value="1"/>
</dbReference>
<dbReference type="InterPro" id="IPR007024">
    <property type="entry name" value="BLUF_domain"/>
</dbReference>
<dbReference type="Proteomes" id="UP000056322">
    <property type="component" value="Chromosome 1"/>
</dbReference>
<evidence type="ECO:0000313" key="3">
    <source>
        <dbReference type="Proteomes" id="UP000056322"/>
    </source>
</evidence>
<dbReference type="OrthoDB" id="557705at2"/>
<dbReference type="PROSITE" id="PS50925">
    <property type="entry name" value="BLUF"/>
    <property type="match status" value="1"/>
</dbReference>
<dbReference type="GO" id="GO:0009882">
    <property type="term" value="F:blue light photoreceptor activity"/>
    <property type="evidence" value="ECO:0007669"/>
    <property type="project" value="InterPro"/>
</dbReference>
<proteinExistence type="predicted"/>
<dbReference type="HOGENOM" id="CLU_1592632_0_0_4"/>
<gene>
    <name evidence="2" type="ORF">BN1209_1401</name>
</gene>
<evidence type="ECO:0000259" key="1">
    <source>
        <dbReference type="PROSITE" id="PS50925"/>
    </source>
</evidence>
<name>A0A0B7IW34_9PROT</name>